<sequence>MYNEASLTVKSLRLKAEDSVVSRQTVGTGGRPLATINALVGGTTMETQVQVLGVALLHRVHDLLRHAHGEGQVAAHLPHHDGGADVLGLDLHVLPGSLLHHSQSVGPVAVASVFRAVGERRRQVVGLCVVHLLLHTLLEVPEDDCQLQEEEEKKRQVV</sequence>
<accession>A0A3Q2NQ84</accession>
<proteinExistence type="predicted"/>
<dbReference type="Ensembl" id="ENSFHET00000014260.1">
    <property type="protein sequence ID" value="ENSFHEP00000001214.1"/>
    <property type="gene ID" value="ENSFHEG00000001962.1"/>
</dbReference>
<dbReference type="AlphaFoldDB" id="A0A3Q2NQ84"/>
<protein>
    <submittedName>
        <fullName evidence="1">Uncharacterized protein</fullName>
    </submittedName>
</protein>
<organism evidence="1 2">
    <name type="scientific">Fundulus heteroclitus</name>
    <name type="common">Killifish</name>
    <name type="synonym">Mummichog</name>
    <dbReference type="NCBI Taxonomy" id="8078"/>
    <lineage>
        <taxon>Eukaryota</taxon>
        <taxon>Metazoa</taxon>
        <taxon>Chordata</taxon>
        <taxon>Craniata</taxon>
        <taxon>Vertebrata</taxon>
        <taxon>Euteleostomi</taxon>
        <taxon>Actinopterygii</taxon>
        <taxon>Neopterygii</taxon>
        <taxon>Teleostei</taxon>
        <taxon>Neoteleostei</taxon>
        <taxon>Acanthomorphata</taxon>
        <taxon>Ovalentaria</taxon>
        <taxon>Atherinomorphae</taxon>
        <taxon>Cyprinodontiformes</taxon>
        <taxon>Fundulidae</taxon>
        <taxon>Fundulus</taxon>
    </lineage>
</organism>
<name>A0A3Q2NQ84_FUNHE</name>
<reference evidence="1" key="2">
    <citation type="submission" date="2025-09" db="UniProtKB">
        <authorList>
            <consortium name="Ensembl"/>
        </authorList>
    </citation>
    <scope>IDENTIFICATION</scope>
</reference>
<evidence type="ECO:0000313" key="2">
    <source>
        <dbReference type="Proteomes" id="UP000265000"/>
    </source>
</evidence>
<keyword evidence="2" id="KW-1185">Reference proteome</keyword>
<dbReference type="GeneTree" id="ENSGT00940000174630"/>
<reference evidence="1" key="1">
    <citation type="submission" date="2025-08" db="UniProtKB">
        <authorList>
            <consortium name="Ensembl"/>
        </authorList>
    </citation>
    <scope>IDENTIFICATION</scope>
</reference>
<evidence type="ECO:0000313" key="1">
    <source>
        <dbReference type="Ensembl" id="ENSFHEP00000001214.1"/>
    </source>
</evidence>
<dbReference type="Proteomes" id="UP000265000">
    <property type="component" value="Unplaced"/>
</dbReference>